<keyword evidence="10" id="KW-1185">Reference proteome</keyword>
<evidence type="ECO:0000256" key="1">
    <source>
        <dbReference type="ARBA" id="ARBA00022723"/>
    </source>
</evidence>
<dbReference type="SUPFAM" id="SSF57938">
    <property type="entry name" value="DnaJ/Hsp40 cysteine-rich domain"/>
    <property type="match status" value="1"/>
</dbReference>
<evidence type="ECO:0000259" key="7">
    <source>
        <dbReference type="PROSITE" id="PS50076"/>
    </source>
</evidence>
<keyword evidence="1 6" id="KW-0479">Metal-binding</keyword>
<dbReference type="GO" id="GO:0008270">
    <property type="term" value="F:zinc ion binding"/>
    <property type="evidence" value="ECO:0007669"/>
    <property type="project" value="UniProtKB-KW"/>
</dbReference>
<proteinExistence type="inferred from homology"/>
<protein>
    <submittedName>
        <fullName evidence="9">Uncharacterized protein</fullName>
    </submittedName>
</protein>
<name>A0AAV7F941_ARIFI</name>
<comment type="caution">
    <text evidence="9">The sequence shown here is derived from an EMBL/GenBank/DDBJ whole genome shotgun (WGS) entry which is preliminary data.</text>
</comment>
<dbReference type="PROSITE" id="PS50076">
    <property type="entry name" value="DNAJ_2"/>
    <property type="match status" value="1"/>
</dbReference>
<gene>
    <name evidence="9" type="ORF">H6P81_000586</name>
</gene>
<keyword evidence="4 6" id="KW-0862">Zinc</keyword>
<dbReference type="InterPro" id="IPR002939">
    <property type="entry name" value="DnaJ_C"/>
</dbReference>
<dbReference type="Gene3D" id="2.10.230.10">
    <property type="entry name" value="Heat shock protein DnaJ, cysteine-rich domain"/>
    <property type="match status" value="1"/>
</dbReference>
<keyword evidence="5" id="KW-0143">Chaperone</keyword>
<keyword evidence="3 6" id="KW-0863">Zinc-finger</keyword>
<dbReference type="Proteomes" id="UP000825729">
    <property type="component" value="Unassembled WGS sequence"/>
</dbReference>
<dbReference type="HAMAP" id="MF_01152">
    <property type="entry name" value="DnaJ"/>
    <property type="match status" value="1"/>
</dbReference>
<feature type="zinc finger region" description="CR-type" evidence="6">
    <location>
        <begin position="213"/>
        <end position="291"/>
    </location>
</feature>
<dbReference type="InterPro" id="IPR036869">
    <property type="entry name" value="J_dom_sf"/>
</dbReference>
<dbReference type="PANTHER" id="PTHR43096:SF52">
    <property type="entry name" value="DNAJ HOMOLOG 1, MITOCHONDRIAL-RELATED"/>
    <property type="match status" value="1"/>
</dbReference>
<dbReference type="EMBL" id="JAINDJ010000002">
    <property type="protein sequence ID" value="KAG9456078.1"/>
    <property type="molecule type" value="Genomic_DNA"/>
</dbReference>
<dbReference type="Gene3D" id="1.10.287.110">
    <property type="entry name" value="DnaJ domain"/>
    <property type="match status" value="1"/>
</dbReference>
<evidence type="ECO:0000313" key="9">
    <source>
        <dbReference type="EMBL" id="KAG9456078.1"/>
    </source>
</evidence>
<dbReference type="CDD" id="cd06257">
    <property type="entry name" value="DnaJ"/>
    <property type="match status" value="1"/>
</dbReference>
<dbReference type="Pfam" id="PF00684">
    <property type="entry name" value="DnaJ_CXXCXGXG"/>
    <property type="match status" value="1"/>
</dbReference>
<dbReference type="Pfam" id="PF01556">
    <property type="entry name" value="DnaJ_C"/>
    <property type="match status" value="1"/>
</dbReference>
<evidence type="ECO:0000256" key="4">
    <source>
        <dbReference type="ARBA" id="ARBA00022833"/>
    </source>
</evidence>
<dbReference type="SUPFAM" id="SSF46565">
    <property type="entry name" value="Chaperone J-domain"/>
    <property type="match status" value="1"/>
</dbReference>
<dbReference type="SUPFAM" id="SSF49493">
    <property type="entry name" value="HSP40/DnaJ peptide-binding domain"/>
    <property type="match status" value="2"/>
</dbReference>
<evidence type="ECO:0000256" key="5">
    <source>
        <dbReference type="ARBA" id="ARBA00023186"/>
    </source>
</evidence>
<reference evidence="9 10" key="1">
    <citation type="submission" date="2021-07" db="EMBL/GenBank/DDBJ databases">
        <title>The Aristolochia fimbriata genome: insights into angiosperm evolution, floral development and chemical biosynthesis.</title>
        <authorList>
            <person name="Jiao Y."/>
        </authorList>
    </citation>
    <scope>NUCLEOTIDE SEQUENCE [LARGE SCALE GENOMIC DNA]</scope>
    <source>
        <strain evidence="9">IBCAS-2021</strain>
        <tissue evidence="9">Leaf</tissue>
    </source>
</reference>
<dbReference type="FunFam" id="2.60.260.20:FF:000005">
    <property type="entry name" value="Chaperone protein dnaJ 1, mitochondrial"/>
    <property type="match status" value="1"/>
</dbReference>
<organism evidence="9 10">
    <name type="scientific">Aristolochia fimbriata</name>
    <name type="common">White veined hardy Dutchman's pipe vine</name>
    <dbReference type="NCBI Taxonomy" id="158543"/>
    <lineage>
        <taxon>Eukaryota</taxon>
        <taxon>Viridiplantae</taxon>
        <taxon>Streptophyta</taxon>
        <taxon>Embryophyta</taxon>
        <taxon>Tracheophyta</taxon>
        <taxon>Spermatophyta</taxon>
        <taxon>Magnoliopsida</taxon>
        <taxon>Magnoliidae</taxon>
        <taxon>Piperales</taxon>
        <taxon>Aristolochiaceae</taxon>
        <taxon>Aristolochia</taxon>
    </lineage>
</organism>
<dbReference type="GO" id="GO:0005737">
    <property type="term" value="C:cytoplasm"/>
    <property type="evidence" value="ECO:0007669"/>
    <property type="project" value="TreeGrafter"/>
</dbReference>
<dbReference type="InterPro" id="IPR001623">
    <property type="entry name" value="DnaJ_domain"/>
</dbReference>
<dbReference type="InterPro" id="IPR001305">
    <property type="entry name" value="HSP_DnaJ_Cys-rich_dom"/>
</dbReference>
<dbReference type="FunFam" id="1.10.287.110:FF:000058">
    <property type="entry name" value="Chaperone protein dnaJ GFA2, mitochondrial"/>
    <property type="match status" value="1"/>
</dbReference>
<dbReference type="GO" id="GO:0005524">
    <property type="term" value="F:ATP binding"/>
    <property type="evidence" value="ECO:0007669"/>
    <property type="project" value="InterPro"/>
</dbReference>
<dbReference type="PANTHER" id="PTHR43096">
    <property type="entry name" value="DNAJ HOMOLOG 1, MITOCHONDRIAL-RELATED"/>
    <property type="match status" value="1"/>
</dbReference>
<dbReference type="CDD" id="cd10747">
    <property type="entry name" value="DnaJ_C"/>
    <property type="match status" value="1"/>
</dbReference>
<dbReference type="CDD" id="cd10719">
    <property type="entry name" value="DnaJ_zf"/>
    <property type="match status" value="1"/>
</dbReference>
<dbReference type="Gene3D" id="2.60.260.20">
    <property type="entry name" value="Urease metallochaperone UreE, N-terminal domain"/>
    <property type="match status" value="2"/>
</dbReference>
<dbReference type="GO" id="GO:0009408">
    <property type="term" value="P:response to heat"/>
    <property type="evidence" value="ECO:0007669"/>
    <property type="project" value="InterPro"/>
</dbReference>
<dbReference type="SMART" id="SM00271">
    <property type="entry name" value="DnaJ"/>
    <property type="match status" value="1"/>
</dbReference>
<evidence type="ECO:0000256" key="2">
    <source>
        <dbReference type="ARBA" id="ARBA00022737"/>
    </source>
</evidence>
<evidence type="ECO:0000259" key="8">
    <source>
        <dbReference type="PROSITE" id="PS51188"/>
    </source>
</evidence>
<dbReference type="NCBIfam" id="NF008035">
    <property type="entry name" value="PRK10767.1"/>
    <property type="match status" value="1"/>
</dbReference>
<evidence type="ECO:0000313" key="10">
    <source>
        <dbReference type="Proteomes" id="UP000825729"/>
    </source>
</evidence>
<dbReference type="PROSITE" id="PS51188">
    <property type="entry name" value="ZF_CR"/>
    <property type="match status" value="1"/>
</dbReference>
<dbReference type="InterPro" id="IPR008971">
    <property type="entry name" value="HSP40/DnaJ_pept-bd"/>
</dbReference>
<evidence type="ECO:0000256" key="3">
    <source>
        <dbReference type="ARBA" id="ARBA00022771"/>
    </source>
</evidence>
<feature type="domain" description="CR-type" evidence="8">
    <location>
        <begin position="213"/>
        <end position="291"/>
    </location>
</feature>
<dbReference type="InterPro" id="IPR018253">
    <property type="entry name" value="DnaJ_domain_CS"/>
</dbReference>
<feature type="domain" description="J" evidence="7">
    <location>
        <begin position="85"/>
        <end position="150"/>
    </location>
</feature>
<dbReference type="InterPro" id="IPR036410">
    <property type="entry name" value="HSP_DnaJ_Cys-rich_dom_sf"/>
</dbReference>
<accession>A0AAV7F941</accession>
<dbReference type="PRINTS" id="PR00625">
    <property type="entry name" value="JDOMAIN"/>
</dbReference>
<dbReference type="Pfam" id="PF00226">
    <property type="entry name" value="DnaJ"/>
    <property type="match status" value="1"/>
</dbReference>
<dbReference type="AlphaFoldDB" id="A0AAV7F941"/>
<dbReference type="InterPro" id="IPR012724">
    <property type="entry name" value="DnaJ"/>
</dbReference>
<keyword evidence="2" id="KW-0677">Repeat</keyword>
<evidence type="ECO:0000256" key="6">
    <source>
        <dbReference type="PROSITE-ProRule" id="PRU00546"/>
    </source>
</evidence>
<dbReference type="GO" id="GO:0051082">
    <property type="term" value="F:unfolded protein binding"/>
    <property type="evidence" value="ECO:0007669"/>
    <property type="project" value="InterPro"/>
</dbReference>
<dbReference type="GO" id="GO:0042026">
    <property type="term" value="P:protein refolding"/>
    <property type="evidence" value="ECO:0007669"/>
    <property type="project" value="TreeGrafter"/>
</dbReference>
<dbReference type="PROSITE" id="PS00636">
    <property type="entry name" value="DNAJ_1"/>
    <property type="match status" value="1"/>
</dbReference>
<dbReference type="FunFam" id="2.10.230.10:FF:000002">
    <property type="entry name" value="Molecular chaperone DnaJ"/>
    <property type="match status" value="1"/>
</dbReference>
<dbReference type="GO" id="GO:0031072">
    <property type="term" value="F:heat shock protein binding"/>
    <property type="evidence" value="ECO:0007669"/>
    <property type="project" value="InterPro"/>
</dbReference>
<sequence>MVRINGARLAYWFAQRSLCSNLLDNSPLFLCNSSRGVCSSSWMLGDACRRKERWGISSLTGGLHGNFFATRSFHASGSRSMASRDYYDVLGVSKNANAADIKKAYYGLAKKLHPDTNKDDPEAEKKFQEVQRAYEVLKDDEKRSLYDQVGHDAFEQGGAGGPGGGSPFGGAGFGPFEDIFGSEFFKNVFHQRGYGGQDVEVTLDISFMEAVQGCQKTVIFQTDVPCQTCGGTGVPPGTKPETCIPCRGSGMTFMQQGPFRLQATCNHCGGTGKTVKNFCKSCNGNRVVRGTKSVKLDVVPGVDDKETIKIYRSGGADPDGNQPGNLFVTIRVREDPVFRRDGPDIHVDAVISIGQAILGGTIQVPTLAGDVVLKVRPGTQPGQKVVLKGKGIVKDRKGYFGNQYVHFNVSIPTNLTHRQRQLIEEFAKEEQGDYDKGAAAAGWQMGTVRDPNVRGVTRTCFCSSKLRWSLSQQTRIDRGDRRSLSNPEKKAEQAAQYGDGIVEMVVWPVRKTQNSDGQSSLLRISS</sequence>